<reference evidence="1" key="2">
    <citation type="submission" date="2020-11" db="EMBL/GenBank/DDBJ databases">
        <authorList>
            <consortium name="DOE Joint Genome Institute"/>
            <person name="Kuo A."/>
            <person name="Miyauchi S."/>
            <person name="Kiss E."/>
            <person name="Drula E."/>
            <person name="Kohler A."/>
            <person name="Sanchez-Garcia M."/>
            <person name="Andreopoulos B."/>
            <person name="Barry K.W."/>
            <person name="Bonito G."/>
            <person name="Buee M."/>
            <person name="Carver A."/>
            <person name="Chen C."/>
            <person name="Cichocki N."/>
            <person name="Clum A."/>
            <person name="Culley D."/>
            <person name="Crous P.W."/>
            <person name="Fauchery L."/>
            <person name="Girlanda M."/>
            <person name="Hayes R."/>
            <person name="Keri Z."/>
            <person name="Labutti K."/>
            <person name="Lipzen A."/>
            <person name="Lombard V."/>
            <person name="Magnuson J."/>
            <person name="Maillard F."/>
            <person name="Morin E."/>
            <person name="Murat C."/>
            <person name="Nolan M."/>
            <person name="Ohm R."/>
            <person name="Pangilinan J."/>
            <person name="Pereira M."/>
            <person name="Perotto S."/>
            <person name="Peter M."/>
            <person name="Riley R."/>
            <person name="Sitrit Y."/>
            <person name="Stielow B."/>
            <person name="Szollosi G."/>
            <person name="Zifcakova L."/>
            <person name="Stursova M."/>
            <person name="Spatafora J.W."/>
            <person name="Tedersoo L."/>
            <person name="Vaario L.-M."/>
            <person name="Yamada A."/>
            <person name="Yan M."/>
            <person name="Wang P."/>
            <person name="Xu J."/>
            <person name="Bruns T."/>
            <person name="Baldrian P."/>
            <person name="Vilgalys R."/>
            <person name="Henrissat B."/>
            <person name="Grigoriev I.V."/>
            <person name="Hibbett D."/>
            <person name="Nagy L.G."/>
            <person name="Martin F.M."/>
        </authorList>
    </citation>
    <scope>NUCLEOTIDE SEQUENCE</scope>
    <source>
        <strain evidence="1">UH-Tt-Lm1</strain>
    </source>
</reference>
<accession>A0A9P6H786</accession>
<sequence length="157" mass="17772">MGSEPFVPQPLRLENHASKVSKARLRLSQEEVTEAESGREPLHKASPSVFIRVGLELEDQQYALQSAFTVKTRSNIQKATLLERRIALLHQIKKWRELQVENLKPESIKWWLPSHLKDTNKCPSVLPASSTLRRTSDLHSFKTPSTTCAGRGMFVTG</sequence>
<organism evidence="1 2">
    <name type="scientific">Thelephora terrestris</name>
    <dbReference type="NCBI Taxonomy" id="56493"/>
    <lineage>
        <taxon>Eukaryota</taxon>
        <taxon>Fungi</taxon>
        <taxon>Dikarya</taxon>
        <taxon>Basidiomycota</taxon>
        <taxon>Agaricomycotina</taxon>
        <taxon>Agaricomycetes</taxon>
        <taxon>Thelephorales</taxon>
        <taxon>Thelephoraceae</taxon>
        <taxon>Thelephora</taxon>
    </lineage>
</organism>
<proteinExistence type="predicted"/>
<protein>
    <submittedName>
        <fullName evidence="1">Uncharacterized protein</fullName>
    </submittedName>
</protein>
<keyword evidence="2" id="KW-1185">Reference proteome</keyword>
<dbReference type="OrthoDB" id="2804062at2759"/>
<dbReference type="AlphaFoldDB" id="A0A9P6H786"/>
<dbReference type="Proteomes" id="UP000736335">
    <property type="component" value="Unassembled WGS sequence"/>
</dbReference>
<reference evidence="1" key="1">
    <citation type="journal article" date="2020" name="Nat. Commun.">
        <title>Large-scale genome sequencing of mycorrhizal fungi provides insights into the early evolution of symbiotic traits.</title>
        <authorList>
            <person name="Miyauchi S."/>
            <person name="Kiss E."/>
            <person name="Kuo A."/>
            <person name="Drula E."/>
            <person name="Kohler A."/>
            <person name="Sanchez-Garcia M."/>
            <person name="Morin E."/>
            <person name="Andreopoulos B."/>
            <person name="Barry K.W."/>
            <person name="Bonito G."/>
            <person name="Buee M."/>
            <person name="Carver A."/>
            <person name="Chen C."/>
            <person name="Cichocki N."/>
            <person name="Clum A."/>
            <person name="Culley D."/>
            <person name="Crous P.W."/>
            <person name="Fauchery L."/>
            <person name="Girlanda M."/>
            <person name="Hayes R.D."/>
            <person name="Keri Z."/>
            <person name="LaButti K."/>
            <person name="Lipzen A."/>
            <person name="Lombard V."/>
            <person name="Magnuson J."/>
            <person name="Maillard F."/>
            <person name="Murat C."/>
            <person name="Nolan M."/>
            <person name="Ohm R.A."/>
            <person name="Pangilinan J."/>
            <person name="Pereira M.F."/>
            <person name="Perotto S."/>
            <person name="Peter M."/>
            <person name="Pfister S."/>
            <person name="Riley R."/>
            <person name="Sitrit Y."/>
            <person name="Stielow J.B."/>
            <person name="Szollosi G."/>
            <person name="Zifcakova L."/>
            <person name="Stursova M."/>
            <person name="Spatafora J.W."/>
            <person name="Tedersoo L."/>
            <person name="Vaario L.M."/>
            <person name="Yamada A."/>
            <person name="Yan M."/>
            <person name="Wang P."/>
            <person name="Xu J."/>
            <person name="Bruns T."/>
            <person name="Baldrian P."/>
            <person name="Vilgalys R."/>
            <person name="Dunand C."/>
            <person name="Henrissat B."/>
            <person name="Grigoriev I.V."/>
            <person name="Hibbett D."/>
            <person name="Nagy L.G."/>
            <person name="Martin F.M."/>
        </authorList>
    </citation>
    <scope>NUCLEOTIDE SEQUENCE</scope>
    <source>
        <strain evidence="1">UH-Tt-Lm1</strain>
    </source>
</reference>
<comment type="caution">
    <text evidence="1">The sequence shown here is derived from an EMBL/GenBank/DDBJ whole genome shotgun (WGS) entry which is preliminary data.</text>
</comment>
<dbReference type="EMBL" id="WIUZ02000016">
    <property type="protein sequence ID" value="KAF9780594.1"/>
    <property type="molecule type" value="Genomic_DNA"/>
</dbReference>
<name>A0A9P6H786_9AGAM</name>
<evidence type="ECO:0000313" key="2">
    <source>
        <dbReference type="Proteomes" id="UP000736335"/>
    </source>
</evidence>
<evidence type="ECO:0000313" key="1">
    <source>
        <dbReference type="EMBL" id="KAF9780594.1"/>
    </source>
</evidence>
<gene>
    <name evidence="1" type="ORF">BJ322DRAFT_1112579</name>
</gene>